<dbReference type="PANTHER" id="PTHR21328">
    <property type="entry name" value="POLY ADP-RIBOSE POLYMERASE FAMILY, MEMBER PARP"/>
    <property type="match status" value="1"/>
</dbReference>
<dbReference type="SUPFAM" id="SSF56399">
    <property type="entry name" value="ADP-ribosylation"/>
    <property type="match status" value="1"/>
</dbReference>
<keyword evidence="8" id="KW-1185">Reference proteome</keyword>
<dbReference type="EMBL" id="JAPFFF010000015">
    <property type="protein sequence ID" value="KAK8866561.1"/>
    <property type="molecule type" value="Genomic_DNA"/>
</dbReference>
<keyword evidence="2" id="KW-0808">Transferase</keyword>
<feature type="region of interest" description="Disordered" evidence="5">
    <location>
        <begin position="1"/>
        <end position="21"/>
    </location>
</feature>
<dbReference type="InterPro" id="IPR009060">
    <property type="entry name" value="UBA-like_sf"/>
</dbReference>
<dbReference type="InterPro" id="IPR015940">
    <property type="entry name" value="UBA"/>
</dbReference>
<name>A0ABR2IR12_9EUKA</name>
<sequence>MNEDEVIIGDDGDDSDDCTASSQETESNLISNDQLIQFKKQIDLCSFYFPYLNIKYEGNKVDFQIPSNVLPLSTQMVCGFTVDPILLDVSFTINKKYEWDQPVECYSCKHPIYNQSYYGRSLVLDTIRHFFTKLYMPKSNFRSCIYAFHPNGEADSILLKFLIDQGFDPKLAERALIINRNDINKSQDLLLSNQMPLDINYVPISFVDSPFVFLVLEIIECFIDLNDHCCICRKVLPFPGIRPNICNSQLCSVSFNEIGVGTSVLQEIKRDALAADFIISVFTGSFVNRKYMSPRPPKYIEDAMNDVVANLPSMNQICTQCMNDTDISKKYGADSLNFLRWVLLSNRSQVISLSGKQRIKELPTNYQFMTLIASPEVEYNFSLKKNRYGSDFMWHGSGGERWHSILRNGLKNMSKIPGEAIHGAAHGQGIYFAKDSGYSCSYSAPVPLINMYKNSVIGSKFNILALCEVARVKTLKDHGVCYTLTDESACIVRLMVPFLYTFSIQNKIKHIPSLEDVIKIQTEKAKTKENKNVIEIC</sequence>
<evidence type="ECO:0000259" key="6">
    <source>
        <dbReference type="PROSITE" id="PS50030"/>
    </source>
</evidence>
<keyword evidence="4" id="KW-0520">NAD</keyword>
<keyword evidence="3" id="KW-0548">Nucleotidyltransferase</keyword>
<accession>A0ABR2IR12</accession>
<protein>
    <submittedName>
        <fullName evidence="7">Poly [ADP-ribose] polymerase 6</fullName>
    </submittedName>
</protein>
<gene>
    <name evidence="7" type="ORF">M9Y10_009525</name>
</gene>
<evidence type="ECO:0000313" key="8">
    <source>
        <dbReference type="Proteomes" id="UP001470230"/>
    </source>
</evidence>
<dbReference type="InterPro" id="IPR051838">
    <property type="entry name" value="ARTD_PARP"/>
</dbReference>
<evidence type="ECO:0000256" key="3">
    <source>
        <dbReference type="ARBA" id="ARBA00022695"/>
    </source>
</evidence>
<organism evidence="7 8">
    <name type="scientific">Tritrichomonas musculus</name>
    <dbReference type="NCBI Taxonomy" id="1915356"/>
    <lineage>
        <taxon>Eukaryota</taxon>
        <taxon>Metamonada</taxon>
        <taxon>Parabasalia</taxon>
        <taxon>Tritrichomonadida</taxon>
        <taxon>Tritrichomonadidae</taxon>
        <taxon>Tritrichomonas</taxon>
    </lineage>
</organism>
<evidence type="ECO:0000256" key="2">
    <source>
        <dbReference type="ARBA" id="ARBA00022679"/>
    </source>
</evidence>
<evidence type="ECO:0000256" key="5">
    <source>
        <dbReference type="SAM" id="MobiDB-lite"/>
    </source>
</evidence>
<keyword evidence="1" id="KW-0328">Glycosyltransferase</keyword>
<feature type="domain" description="UBA" evidence="6">
    <location>
        <begin position="153"/>
        <end position="193"/>
    </location>
</feature>
<proteinExistence type="predicted"/>
<dbReference type="Proteomes" id="UP001470230">
    <property type="component" value="Unassembled WGS sequence"/>
</dbReference>
<dbReference type="Pfam" id="PF00644">
    <property type="entry name" value="PARP"/>
    <property type="match status" value="1"/>
</dbReference>
<comment type="caution">
    <text evidence="7">The sequence shown here is derived from an EMBL/GenBank/DDBJ whole genome shotgun (WGS) entry which is preliminary data.</text>
</comment>
<evidence type="ECO:0000313" key="7">
    <source>
        <dbReference type="EMBL" id="KAK8866561.1"/>
    </source>
</evidence>
<feature type="compositionally biased region" description="Acidic residues" evidence="5">
    <location>
        <begin position="1"/>
        <end position="17"/>
    </location>
</feature>
<evidence type="ECO:0000256" key="4">
    <source>
        <dbReference type="ARBA" id="ARBA00023027"/>
    </source>
</evidence>
<reference evidence="7 8" key="1">
    <citation type="submission" date="2024-04" db="EMBL/GenBank/DDBJ databases">
        <title>Tritrichomonas musculus Genome.</title>
        <authorList>
            <person name="Alves-Ferreira E."/>
            <person name="Grigg M."/>
            <person name="Lorenzi H."/>
            <person name="Galac M."/>
        </authorList>
    </citation>
    <scope>NUCLEOTIDE SEQUENCE [LARGE SCALE GENOMIC DNA]</scope>
    <source>
        <strain evidence="7 8">EAF2021</strain>
    </source>
</reference>
<dbReference type="SUPFAM" id="SSF46934">
    <property type="entry name" value="UBA-like"/>
    <property type="match status" value="1"/>
</dbReference>
<dbReference type="Gene3D" id="3.90.228.10">
    <property type="match status" value="1"/>
</dbReference>
<evidence type="ECO:0000256" key="1">
    <source>
        <dbReference type="ARBA" id="ARBA00022676"/>
    </source>
</evidence>
<dbReference type="PROSITE" id="PS50030">
    <property type="entry name" value="UBA"/>
    <property type="match status" value="1"/>
</dbReference>
<dbReference type="InterPro" id="IPR012317">
    <property type="entry name" value="Poly(ADP-ribose)pol_cat_dom"/>
</dbReference>